<protein>
    <submittedName>
        <fullName evidence="1">Uncharacterized protein</fullName>
    </submittedName>
</protein>
<reference evidence="1 2" key="1">
    <citation type="journal article" date="2023" name="G3 (Bethesda)">
        <title>A chromosome-length genome assembly and annotation of blackberry (Rubus argutus, cv. 'Hillquist').</title>
        <authorList>
            <person name="Bruna T."/>
            <person name="Aryal R."/>
            <person name="Dudchenko O."/>
            <person name="Sargent D.J."/>
            <person name="Mead D."/>
            <person name="Buti M."/>
            <person name="Cavallini A."/>
            <person name="Hytonen T."/>
            <person name="Andres J."/>
            <person name="Pham M."/>
            <person name="Weisz D."/>
            <person name="Mascagni F."/>
            <person name="Usai G."/>
            <person name="Natali L."/>
            <person name="Bassil N."/>
            <person name="Fernandez G.E."/>
            <person name="Lomsadze A."/>
            <person name="Armour M."/>
            <person name="Olukolu B."/>
            <person name="Poorten T."/>
            <person name="Britton C."/>
            <person name="Davik J."/>
            <person name="Ashrafi H."/>
            <person name="Aiden E.L."/>
            <person name="Borodovsky M."/>
            <person name="Worthington M."/>
        </authorList>
    </citation>
    <scope>NUCLEOTIDE SEQUENCE [LARGE SCALE GENOMIC DNA]</scope>
    <source>
        <strain evidence="1">PI 553951</strain>
    </source>
</reference>
<dbReference type="Proteomes" id="UP001457282">
    <property type="component" value="Unassembled WGS sequence"/>
</dbReference>
<organism evidence="1 2">
    <name type="scientific">Rubus argutus</name>
    <name type="common">Southern blackberry</name>
    <dbReference type="NCBI Taxonomy" id="59490"/>
    <lineage>
        <taxon>Eukaryota</taxon>
        <taxon>Viridiplantae</taxon>
        <taxon>Streptophyta</taxon>
        <taxon>Embryophyta</taxon>
        <taxon>Tracheophyta</taxon>
        <taxon>Spermatophyta</taxon>
        <taxon>Magnoliopsida</taxon>
        <taxon>eudicotyledons</taxon>
        <taxon>Gunneridae</taxon>
        <taxon>Pentapetalae</taxon>
        <taxon>rosids</taxon>
        <taxon>fabids</taxon>
        <taxon>Rosales</taxon>
        <taxon>Rosaceae</taxon>
        <taxon>Rosoideae</taxon>
        <taxon>Rosoideae incertae sedis</taxon>
        <taxon>Rubus</taxon>
    </lineage>
</organism>
<keyword evidence="2" id="KW-1185">Reference proteome</keyword>
<evidence type="ECO:0000313" key="2">
    <source>
        <dbReference type="Proteomes" id="UP001457282"/>
    </source>
</evidence>
<evidence type="ECO:0000313" key="1">
    <source>
        <dbReference type="EMBL" id="KAK9901503.1"/>
    </source>
</evidence>
<accession>A0AAW1VK06</accession>
<comment type="caution">
    <text evidence="1">The sequence shown here is derived from an EMBL/GenBank/DDBJ whole genome shotgun (WGS) entry which is preliminary data.</text>
</comment>
<dbReference type="AlphaFoldDB" id="A0AAW1VK06"/>
<name>A0AAW1VK06_RUBAR</name>
<dbReference type="EMBL" id="JBEDUW010000293">
    <property type="protein sequence ID" value="KAK9901503.1"/>
    <property type="molecule type" value="Genomic_DNA"/>
</dbReference>
<sequence>MVEVEMLDSTTTWQVMSYAVEQHVKIIVDGVLRNLGELNRRFRSNCKFEERIEHGVQSIFTAVRRCSSAAEIGGKRQLIAAEKVEQQRRRIDGSLGCMVVLGCQVENVGMFTVGTGLGFGFAVWNCRRCNGDWNCEIAGLALEGPRWGVLEDEATAVVGL</sequence>
<proteinExistence type="predicted"/>
<gene>
    <name evidence="1" type="ORF">M0R45_002062</name>
</gene>